<organism evidence="2 3">
    <name type="scientific">Candidatus Yanofskybacteria bacterium RIFCSPHIGHO2_01_FULL_39_8b</name>
    <dbReference type="NCBI Taxonomy" id="1802659"/>
    <lineage>
        <taxon>Bacteria</taxon>
        <taxon>Candidatus Yanofskyibacteriota</taxon>
    </lineage>
</organism>
<dbReference type="Proteomes" id="UP000177594">
    <property type="component" value="Unassembled WGS sequence"/>
</dbReference>
<evidence type="ECO:0000313" key="3">
    <source>
        <dbReference type="Proteomes" id="UP000177594"/>
    </source>
</evidence>
<dbReference type="InterPro" id="IPR041017">
    <property type="entry name" value="Thioredoxin_10"/>
</dbReference>
<feature type="domain" description="DipZ thioredoxin-like C-terminal" evidence="1">
    <location>
        <begin position="19"/>
        <end position="157"/>
    </location>
</feature>
<protein>
    <recommendedName>
        <fullName evidence="1">DipZ thioredoxin-like C-terminal domain-containing protein</fullName>
    </recommendedName>
</protein>
<name>A0A1F8EFN8_9BACT</name>
<proteinExistence type="predicted"/>
<sequence length="162" mass="17592">MKAIHAHTSVCFEPTPKLHCGYAQGAISNHSGYKKDESFAYQESGVMKDSSLALSGKFLAASEYIESQEAGAELIVHFHATEVNLVFGAQSAKTSVEIEFNGDVLTGENRGRDVSEKGELLITKQGSYNLLKGLVLSEGILRVRAKHGNFQTFAFTFLGCTQ</sequence>
<reference evidence="2 3" key="1">
    <citation type="journal article" date="2016" name="Nat. Commun.">
        <title>Thousands of microbial genomes shed light on interconnected biogeochemical processes in an aquifer system.</title>
        <authorList>
            <person name="Anantharaman K."/>
            <person name="Brown C.T."/>
            <person name="Hug L.A."/>
            <person name="Sharon I."/>
            <person name="Castelle C.J."/>
            <person name="Probst A.J."/>
            <person name="Thomas B.C."/>
            <person name="Singh A."/>
            <person name="Wilkins M.J."/>
            <person name="Karaoz U."/>
            <person name="Brodie E.L."/>
            <person name="Williams K.H."/>
            <person name="Hubbard S.S."/>
            <person name="Banfield J.F."/>
        </authorList>
    </citation>
    <scope>NUCLEOTIDE SEQUENCE [LARGE SCALE GENOMIC DNA]</scope>
</reference>
<accession>A0A1F8EFN8</accession>
<evidence type="ECO:0000259" key="1">
    <source>
        <dbReference type="Pfam" id="PF17991"/>
    </source>
</evidence>
<comment type="caution">
    <text evidence="2">The sequence shown here is derived from an EMBL/GenBank/DDBJ whole genome shotgun (WGS) entry which is preliminary data.</text>
</comment>
<evidence type="ECO:0000313" key="2">
    <source>
        <dbReference type="EMBL" id="OGM99666.1"/>
    </source>
</evidence>
<dbReference type="EMBL" id="MGIZ01000012">
    <property type="protein sequence ID" value="OGM99666.1"/>
    <property type="molecule type" value="Genomic_DNA"/>
</dbReference>
<dbReference type="AlphaFoldDB" id="A0A1F8EFN8"/>
<dbReference type="Gene3D" id="2.60.120.260">
    <property type="entry name" value="Galactose-binding domain-like"/>
    <property type="match status" value="1"/>
</dbReference>
<gene>
    <name evidence="2" type="ORF">A2817_03800</name>
</gene>
<dbReference type="Pfam" id="PF17991">
    <property type="entry name" value="Thioredoxin_10"/>
    <property type="match status" value="1"/>
</dbReference>